<dbReference type="PATRIC" id="fig|263475.3.peg.4506"/>
<feature type="transmembrane region" description="Helical" evidence="6">
    <location>
        <begin position="394"/>
        <end position="417"/>
    </location>
</feature>
<keyword evidence="5 6" id="KW-0472">Membrane</keyword>
<protein>
    <submittedName>
        <fullName evidence="7">Amino acid permease</fullName>
    </submittedName>
</protein>
<dbReference type="RefSeq" id="WP_053418016.1">
    <property type="nucleotide sequence ID" value="NZ_LILB01000005.1"/>
</dbReference>
<evidence type="ECO:0000313" key="8">
    <source>
        <dbReference type="Proteomes" id="UP000036867"/>
    </source>
</evidence>
<keyword evidence="2" id="KW-1003">Cell membrane</keyword>
<comment type="subcellular location">
    <subcellularLocation>
        <location evidence="1">Cell membrane</location>
        <topology evidence="1">Multi-pass membrane protein</topology>
    </subcellularLocation>
</comment>
<gene>
    <name evidence="7" type="ORF">AMD00_16125</name>
</gene>
<dbReference type="Proteomes" id="UP000036867">
    <property type="component" value="Unassembled WGS sequence"/>
</dbReference>
<dbReference type="InterPro" id="IPR050367">
    <property type="entry name" value="APC_superfamily"/>
</dbReference>
<feature type="transmembrane region" description="Helical" evidence="6">
    <location>
        <begin position="198"/>
        <end position="216"/>
    </location>
</feature>
<dbReference type="AlphaFoldDB" id="A0A0M0LFL3"/>
<proteinExistence type="predicted"/>
<keyword evidence="4 6" id="KW-1133">Transmembrane helix</keyword>
<dbReference type="PANTHER" id="PTHR42770:SF7">
    <property type="entry name" value="MEMBRANE PROTEIN"/>
    <property type="match status" value="1"/>
</dbReference>
<feature type="transmembrane region" description="Helical" evidence="6">
    <location>
        <begin position="236"/>
        <end position="259"/>
    </location>
</feature>
<accession>A0A0M0LFL3</accession>
<feature type="transmembrane region" description="Helical" evidence="6">
    <location>
        <begin position="288"/>
        <end position="307"/>
    </location>
</feature>
<dbReference type="Pfam" id="PF13520">
    <property type="entry name" value="AA_permease_2"/>
    <property type="match status" value="1"/>
</dbReference>
<dbReference type="PIRSF" id="PIRSF006060">
    <property type="entry name" value="AA_transporter"/>
    <property type="match status" value="1"/>
</dbReference>
<keyword evidence="8" id="KW-1185">Reference proteome</keyword>
<dbReference type="GO" id="GO:0005886">
    <property type="term" value="C:plasma membrane"/>
    <property type="evidence" value="ECO:0007669"/>
    <property type="project" value="UniProtKB-SubCell"/>
</dbReference>
<feature type="transmembrane region" description="Helical" evidence="6">
    <location>
        <begin position="86"/>
        <end position="114"/>
    </location>
</feature>
<dbReference type="EMBL" id="LILB01000005">
    <property type="protein sequence ID" value="KOO49844.1"/>
    <property type="molecule type" value="Genomic_DNA"/>
</dbReference>
<feature type="transmembrane region" description="Helical" evidence="6">
    <location>
        <begin position="134"/>
        <end position="154"/>
    </location>
</feature>
<feature type="transmembrane region" description="Helical" evidence="6">
    <location>
        <begin position="363"/>
        <end position="382"/>
    </location>
</feature>
<evidence type="ECO:0000256" key="4">
    <source>
        <dbReference type="ARBA" id="ARBA00022989"/>
    </source>
</evidence>
<dbReference type="GO" id="GO:0022857">
    <property type="term" value="F:transmembrane transporter activity"/>
    <property type="evidence" value="ECO:0007669"/>
    <property type="project" value="InterPro"/>
</dbReference>
<reference evidence="8" key="1">
    <citation type="submission" date="2015-08" db="EMBL/GenBank/DDBJ databases">
        <title>Fjat-10028 dsm 16317.</title>
        <authorList>
            <person name="Liu B."/>
            <person name="Wang J."/>
            <person name="Zhu Y."/>
            <person name="Liu G."/>
            <person name="Chen Q."/>
            <person name="Chen Z."/>
            <person name="Lan J."/>
            <person name="Che J."/>
            <person name="Ge C."/>
            <person name="Shi H."/>
            <person name="Pan Z."/>
            <person name="Liu X."/>
        </authorList>
    </citation>
    <scope>NUCLEOTIDE SEQUENCE [LARGE SCALE GENOMIC DNA]</scope>
    <source>
        <strain evidence="8">DSM 16317</strain>
    </source>
</reference>
<dbReference type="InterPro" id="IPR002293">
    <property type="entry name" value="AA/rel_permease1"/>
</dbReference>
<dbReference type="GeneID" id="301137622"/>
<evidence type="ECO:0000256" key="1">
    <source>
        <dbReference type="ARBA" id="ARBA00004651"/>
    </source>
</evidence>
<feature type="transmembrane region" description="Helical" evidence="6">
    <location>
        <begin position="338"/>
        <end position="357"/>
    </location>
</feature>
<evidence type="ECO:0000256" key="5">
    <source>
        <dbReference type="ARBA" id="ARBA00023136"/>
    </source>
</evidence>
<evidence type="ECO:0000313" key="7">
    <source>
        <dbReference type="EMBL" id="KOO49844.1"/>
    </source>
</evidence>
<feature type="transmembrane region" description="Helical" evidence="6">
    <location>
        <begin position="166"/>
        <end position="186"/>
    </location>
</feature>
<feature type="transmembrane region" description="Helical" evidence="6">
    <location>
        <begin position="15"/>
        <end position="36"/>
    </location>
</feature>
<name>A0A0M0LFL3_9BACL</name>
<dbReference type="PANTHER" id="PTHR42770">
    <property type="entry name" value="AMINO ACID TRANSPORTER-RELATED"/>
    <property type="match status" value="1"/>
</dbReference>
<feature type="transmembrane region" description="Helical" evidence="6">
    <location>
        <begin position="423"/>
        <end position="444"/>
    </location>
</feature>
<sequence>MEDQKLLKILGNRDVMALAFGAMIGWGWVVTAGLWITEAGSLGAIIAFLIGGLLVIFIGLTYAELSSAMPLSGGELFFTYRATGRLTSFIATWAMILGYVSVVAFEAVALPTVFEYVVPGYSVGYMYTIAGWDVNFTWVAVGILGSIIIAWINYRGMKITSVVMSILTLLILISGVLLVTGSSIAGSPEHMQPLFEKGWGGIMAVLIMTPFMFVGFDVIPQAAEEINLPRKRIGQLLIISVFLAITWYVAIIFGVSYVLTPTEIASSSLVTADAMAKAFGGSKMMGNVLVLGGIGGILTSWIGFYVGGSRAIFALARAGMLPKALGELHPKYRTPHKAILLIAVLTTLAPLFGRPALVWLVDAGGFALVIAWVLVAIAFIILRKREPNLKRPFILPGGTLIGWLAVIMSIGVCILYLPGMPSALVWPYEWVIILAWAVFGAVLYKISMVKYGAKNANKLMDQEIERVLSEEDIEETSTKKDVNRVLERV</sequence>
<organism evidence="7 8">
    <name type="scientific">Viridibacillus arvi</name>
    <dbReference type="NCBI Taxonomy" id="263475"/>
    <lineage>
        <taxon>Bacteria</taxon>
        <taxon>Bacillati</taxon>
        <taxon>Bacillota</taxon>
        <taxon>Bacilli</taxon>
        <taxon>Bacillales</taxon>
        <taxon>Caryophanaceae</taxon>
        <taxon>Viridibacillus</taxon>
    </lineage>
</organism>
<evidence type="ECO:0000256" key="2">
    <source>
        <dbReference type="ARBA" id="ARBA00022475"/>
    </source>
</evidence>
<evidence type="ECO:0000256" key="6">
    <source>
        <dbReference type="SAM" id="Phobius"/>
    </source>
</evidence>
<comment type="caution">
    <text evidence="7">The sequence shown here is derived from an EMBL/GenBank/DDBJ whole genome shotgun (WGS) entry which is preliminary data.</text>
</comment>
<keyword evidence="3 6" id="KW-0812">Transmembrane</keyword>
<dbReference type="STRING" id="263475.AMD00_16125"/>
<dbReference type="OrthoDB" id="3181223at2"/>
<feature type="transmembrane region" description="Helical" evidence="6">
    <location>
        <begin position="42"/>
        <end position="65"/>
    </location>
</feature>
<dbReference type="Gene3D" id="1.20.1740.10">
    <property type="entry name" value="Amino acid/polyamine transporter I"/>
    <property type="match status" value="1"/>
</dbReference>
<evidence type="ECO:0000256" key="3">
    <source>
        <dbReference type="ARBA" id="ARBA00022692"/>
    </source>
</evidence>